<evidence type="ECO:0000313" key="4">
    <source>
        <dbReference type="Proteomes" id="UP000037392"/>
    </source>
</evidence>
<dbReference type="RefSeq" id="WP_048930644.1">
    <property type="nucleotide sequence ID" value="NZ_KQ235881.1"/>
</dbReference>
<dbReference type="PATRIC" id="fig|742734.4.peg.4511"/>
<dbReference type="GO" id="GO:0003677">
    <property type="term" value="F:DNA binding"/>
    <property type="evidence" value="ECO:0007669"/>
    <property type="project" value="InterPro"/>
</dbReference>
<evidence type="ECO:0008006" key="5">
    <source>
        <dbReference type="Google" id="ProtNLM"/>
    </source>
</evidence>
<dbReference type="GeneID" id="93161428"/>
<dbReference type="Proteomes" id="UP000037392">
    <property type="component" value="Unassembled WGS sequence"/>
</dbReference>
<feature type="coiled-coil region" evidence="2">
    <location>
        <begin position="265"/>
        <end position="321"/>
    </location>
</feature>
<dbReference type="NCBIfam" id="NF041497">
    <property type="entry name" value="MobV"/>
    <property type="match status" value="1"/>
</dbReference>
<dbReference type="CDD" id="cd17242">
    <property type="entry name" value="MobM_relaxase"/>
    <property type="match status" value="1"/>
</dbReference>
<comment type="similarity">
    <text evidence="1">Belongs to the plasmid mobilization pre family.</text>
</comment>
<dbReference type="EMBL" id="ADLK01000029">
    <property type="protein sequence ID" value="KMW16708.1"/>
    <property type="molecule type" value="Genomic_DNA"/>
</dbReference>
<evidence type="ECO:0000256" key="2">
    <source>
        <dbReference type="SAM" id="Coils"/>
    </source>
</evidence>
<dbReference type="Pfam" id="PF01076">
    <property type="entry name" value="Mob_Pre"/>
    <property type="match status" value="1"/>
</dbReference>
<proteinExistence type="inferred from homology"/>
<reference evidence="3 4" key="1">
    <citation type="submission" date="2011-04" db="EMBL/GenBank/DDBJ databases">
        <title>The Genome Sequence of Clostridium citroniae WAL-19142.</title>
        <authorList>
            <consortium name="The Broad Institute Genome Sequencing Platform"/>
            <person name="Earl A."/>
            <person name="Ward D."/>
            <person name="Feldgarden M."/>
            <person name="Gevers D."/>
            <person name="Warren Y.A."/>
            <person name="Tyrrell K.L."/>
            <person name="Citron D.M."/>
            <person name="Goldstein E.J."/>
            <person name="Daigneault M."/>
            <person name="Allen-Vercoe E."/>
            <person name="Young S.K."/>
            <person name="Zeng Q."/>
            <person name="Gargeya S."/>
            <person name="Fitzgerald M."/>
            <person name="Haas B."/>
            <person name="Abouelleil A."/>
            <person name="Alvarado L."/>
            <person name="Arachchi H.M."/>
            <person name="Berlin A."/>
            <person name="Brown A."/>
            <person name="Chapman S.B."/>
            <person name="Chen Z."/>
            <person name="Dunbar C."/>
            <person name="Freedman E."/>
            <person name="Gearin G."/>
            <person name="Gellesch M."/>
            <person name="Goldberg J."/>
            <person name="Griggs A."/>
            <person name="Gujja S."/>
            <person name="Heilman E.R."/>
            <person name="Heiman D."/>
            <person name="Howarth C."/>
            <person name="Larson L."/>
            <person name="Lui A."/>
            <person name="MacDonald P.J."/>
            <person name="Mehta T."/>
            <person name="Montmayeur A."/>
            <person name="Murphy C."/>
            <person name="Neiman D."/>
            <person name="Pearson M."/>
            <person name="Priest M."/>
            <person name="Roberts A."/>
            <person name="Saif S."/>
            <person name="Shea T."/>
            <person name="Shenoy N."/>
            <person name="Sisk P."/>
            <person name="Stolte C."/>
            <person name="Sykes S."/>
            <person name="White J."/>
            <person name="Yandava C."/>
            <person name="Wortman J."/>
            <person name="Nusbaum C."/>
            <person name="Birren B."/>
        </authorList>
    </citation>
    <scope>NUCLEOTIDE SEQUENCE [LARGE SCALE GENOMIC DNA]</scope>
    <source>
        <strain evidence="3 4">WAL-19142</strain>
    </source>
</reference>
<comment type="caution">
    <text evidence="3">The sequence shown here is derived from an EMBL/GenBank/DDBJ whole genome shotgun (WGS) entry which is preliminary data.</text>
</comment>
<protein>
    <recommendedName>
        <fullName evidence="5">Plasmid recombination enzyme</fullName>
    </recommendedName>
</protein>
<name>A0A0J9BV67_9FIRM</name>
<gene>
    <name evidence="3" type="ORF">HMPREF9470_04208</name>
</gene>
<organism evidence="3 4">
    <name type="scientific">[Clostridium] citroniae WAL-19142</name>
    <dbReference type="NCBI Taxonomy" id="742734"/>
    <lineage>
        <taxon>Bacteria</taxon>
        <taxon>Bacillati</taxon>
        <taxon>Bacillota</taxon>
        <taxon>Clostridia</taxon>
        <taxon>Lachnospirales</taxon>
        <taxon>Lachnospiraceae</taxon>
        <taxon>Enterocloster</taxon>
    </lineage>
</organism>
<sequence length="391" mass="45616">MDCGILRIKSFTVGSIGHIGAEEDRTRCSERNGDIDAERSHLNVRVCRDNEQTLFRAWQDKCEMMGVKVSRKGQIAMEQAVITASPNFFKSLGWDKETAWLWTVKEIPLGIFDYFNWAITWAEKYFGVNNIISATIHMDESTPHMHIDYVPIVERSKRRKDVYARDEQGCLIRDKKGHCIRARDSEGKVIYDYQEAPTRLSRTEYWQQRGGRQSYRRMQDDFYEQVSSLYNLGRGDIGSGRQHIEQERYKATEARNRAYEAEQAAQNALNTVLQAKNDLDTIERQKEDIRGNMEVLMDNAEQTLQRSNEEWNETIALLKREPGGPQALEKVRDMIKWRNYQCGLNALAENNPEAIHKVKENTEYLISLGQRLRNQDNSLDHNYSYEDRAER</sequence>
<dbReference type="GO" id="GO:0006310">
    <property type="term" value="P:DNA recombination"/>
    <property type="evidence" value="ECO:0007669"/>
    <property type="project" value="InterPro"/>
</dbReference>
<keyword evidence="2" id="KW-0175">Coiled coil</keyword>
<accession>A0A0J9BV67</accession>
<evidence type="ECO:0000313" key="3">
    <source>
        <dbReference type="EMBL" id="KMW16708.1"/>
    </source>
</evidence>
<evidence type="ECO:0000256" key="1">
    <source>
        <dbReference type="ARBA" id="ARBA00010657"/>
    </source>
</evidence>
<dbReference type="AlphaFoldDB" id="A0A0J9BV67"/>
<dbReference type="InterPro" id="IPR001668">
    <property type="entry name" value="Mob_Pre"/>
</dbReference>
<dbReference type="Gene3D" id="3.30.930.30">
    <property type="match status" value="1"/>
</dbReference>